<keyword evidence="1" id="KW-0472">Membrane</keyword>
<keyword evidence="1" id="KW-1133">Transmembrane helix</keyword>
<reference evidence="4" key="2">
    <citation type="submission" date="2016-11" db="EMBL/GenBank/DDBJ databases">
        <authorList>
            <person name="Jaros S."/>
            <person name="Januszkiewicz K."/>
            <person name="Wedrychowicz H."/>
        </authorList>
    </citation>
    <scope>NUCLEOTIDE SEQUENCE [LARGE SCALE GENOMIC DNA]</scope>
    <source>
        <strain evidence="4">DSM 4029</strain>
    </source>
</reference>
<evidence type="ECO:0000313" key="4">
    <source>
        <dbReference type="Proteomes" id="UP000184089"/>
    </source>
</evidence>
<evidence type="ECO:0000256" key="1">
    <source>
        <dbReference type="SAM" id="Phobius"/>
    </source>
</evidence>
<reference evidence="2 5" key="3">
    <citation type="journal article" date="2019" name="Nat. Med.">
        <title>A library of human gut bacterial isolates paired with longitudinal multiomics data enables mechanistic microbiome research.</title>
        <authorList>
            <person name="Poyet M."/>
            <person name="Groussin M."/>
            <person name="Gibbons S.M."/>
            <person name="Avila-Pacheco J."/>
            <person name="Jiang X."/>
            <person name="Kearney S.M."/>
            <person name="Perrotta A.R."/>
            <person name="Berdy B."/>
            <person name="Zhao S."/>
            <person name="Lieberman T.D."/>
            <person name="Swanson P.K."/>
            <person name="Smith M."/>
            <person name="Roesemann S."/>
            <person name="Alexander J.E."/>
            <person name="Rich S.A."/>
            <person name="Livny J."/>
            <person name="Vlamakis H."/>
            <person name="Clish C."/>
            <person name="Bullock K."/>
            <person name="Deik A."/>
            <person name="Scott J."/>
            <person name="Pierce K.A."/>
            <person name="Xavier R.J."/>
            <person name="Alm E.J."/>
        </authorList>
    </citation>
    <scope>NUCLEOTIDE SEQUENCE [LARGE SCALE GENOMIC DNA]</scope>
    <source>
        <strain evidence="2 5">BIOML-A2</strain>
    </source>
</reference>
<dbReference type="AlphaFoldDB" id="A0AAQ1MDH0"/>
<dbReference type="RefSeq" id="WP_021658021.1">
    <property type="nucleotide sequence ID" value="NZ_FQVY01000002.1"/>
</dbReference>
<dbReference type="Proteomes" id="UP000474718">
    <property type="component" value="Unassembled WGS sequence"/>
</dbReference>
<dbReference type="Proteomes" id="UP000184089">
    <property type="component" value="Unassembled WGS sequence"/>
</dbReference>
<feature type="transmembrane region" description="Helical" evidence="1">
    <location>
        <begin position="57"/>
        <end position="75"/>
    </location>
</feature>
<evidence type="ECO:0000313" key="2">
    <source>
        <dbReference type="EMBL" id="MZL69107.1"/>
    </source>
</evidence>
<sequence>MEKKLERMRATLRRRLAFFAMGSGCILLLAVLASTRTLSPLVGDTHYADFFAGFQTGMLFGLEAVAIFFVVRYLLALRDDARLTALLLEEQDERTQYVEQMAGRYSWRWMTILLLAAAVVAGYFSIGAFVALICAALAEALLTGILRFHFNRQTGGTD</sequence>
<name>A0AAQ1MDH0_9FIRM</name>
<dbReference type="EMBL" id="WWVX01000002">
    <property type="protein sequence ID" value="MZL69107.1"/>
    <property type="molecule type" value="Genomic_DNA"/>
</dbReference>
<keyword evidence="1" id="KW-0812">Transmembrane</keyword>
<accession>A0AAQ1MDH0</accession>
<protein>
    <submittedName>
        <fullName evidence="3">Uncharacterized protein</fullName>
    </submittedName>
</protein>
<dbReference type="EMBL" id="FQVY01000002">
    <property type="protein sequence ID" value="SHG12288.1"/>
    <property type="molecule type" value="Genomic_DNA"/>
</dbReference>
<evidence type="ECO:0000313" key="5">
    <source>
        <dbReference type="Proteomes" id="UP000474718"/>
    </source>
</evidence>
<organism evidence="3 4">
    <name type="scientific">Bittarella massiliensis</name>
    <name type="common">ex Durand et al. 2017</name>
    <dbReference type="NCBI Taxonomy" id="1720313"/>
    <lineage>
        <taxon>Bacteria</taxon>
        <taxon>Bacillati</taxon>
        <taxon>Bacillota</taxon>
        <taxon>Clostridia</taxon>
        <taxon>Eubacteriales</taxon>
        <taxon>Oscillospiraceae</taxon>
        <taxon>Bittarella (ex Durand et al. 2017)</taxon>
    </lineage>
</organism>
<feature type="transmembrane region" description="Helical" evidence="1">
    <location>
        <begin position="112"/>
        <end position="138"/>
    </location>
</feature>
<gene>
    <name evidence="2" type="ORF">GT747_04900</name>
    <name evidence="3" type="ORF">SAMN05444424_1552</name>
</gene>
<proteinExistence type="predicted"/>
<evidence type="ECO:0000313" key="3">
    <source>
        <dbReference type="EMBL" id="SHG12288.1"/>
    </source>
</evidence>
<reference evidence="3" key="1">
    <citation type="submission" date="2016-11" db="EMBL/GenBank/DDBJ databases">
        <authorList>
            <person name="Varghese N."/>
            <person name="Submissions S."/>
        </authorList>
    </citation>
    <scope>NUCLEOTIDE SEQUENCE</scope>
    <source>
        <strain evidence="3">DSM 4029</strain>
    </source>
</reference>
<comment type="caution">
    <text evidence="3">The sequence shown here is derived from an EMBL/GenBank/DDBJ whole genome shotgun (WGS) entry which is preliminary data.</text>
</comment>
<keyword evidence="5" id="KW-1185">Reference proteome</keyword>